<evidence type="ECO:0000313" key="2">
    <source>
        <dbReference type="EnsemblMetazoa" id="ASIC009014-PA"/>
    </source>
</evidence>
<evidence type="ECO:0000313" key="1">
    <source>
        <dbReference type="EMBL" id="KFB41429.1"/>
    </source>
</evidence>
<name>A0A084VTY5_ANOSI</name>
<evidence type="ECO:0000313" key="3">
    <source>
        <dbReference type="Proteomes" id="UP000030765"/>
    </source>
</evidence>
<proteinExistence type="predicted"/>
<dbReference type="AlphaFoldDB" id="A0A084VTY5"/>
<sequence length="173" mass="19986">MAPVERLEENNFDCVIKCYKTLFGLWFGEPHPCYSPVTCVFPPPGPLDGEDGTNRMSSAGLSRVKQRYNGHLLPKKPQRKRLRARSEWPYVKRCRGPIGYRKFWVRRWPPHTPNFDPVGWKTFHPCGWGHFSVKFSCGLDTVELHLRGFGASYGRKRPVPGKPNEMFNLRSPV</sequence>
<gene>
    <name evidence="1" type="ORF">ZHAS_00009014</name>
</gene>
<dbReference type="EMBL" id="KE525093">
    <property type="protein sequence ID" value="KFB41429.1"/>
    <property type="molecule type" value="Genomic_DNA"/>
</dbReference>
<organism evidence="1">
    <name type="scientific">Anopheles sinensis</name>
    <name type="common">Mosquito</name>
    <dbReference type="NCBI Taxonomy" id="74873"/>
    <lineage>
        <taxon>Eukaryota</taxon>
        <taxon>Metazoa</taxon>
        <taxon>Ecdysozoa</taxon>
        <taxon>Arthropoda</taxon>
        <taxon>Hexapoda</taxon>
        <taxon>Insecta</taxon>
        <taxon>Pterygota</taxon>
        <taxon>Neoptera</taxon>
        <taxon>Endopterygota</taxon>
        <taxon>Diptera</taxon>
        <taxon>Nematocera</taxon>
        <taxon>Culicoidea</taxon>
        <taxon>Culicidae</taxon>
        <taxon>Anophelinae</taxon>
        <taxon>Anopheles</taxon>
    </lineage>
</organism>
<dbReference type="EnsemblMetazoa" id="ASIC009014-RA">
    <property type="protein sequence ID" value="ASIC009014-PA"/>
    <property type="gene ID" value="ASIC009014"/>
</dbReference>
<reference evidence="2" key="2">
    <citation type="submission" date="2020-05" db="UniProtKB">
        <authorList>
            <consortium name="EnsemblMetazoa"/>
        </authorList>
    </citation>
    <scope>IDENTIFICATION</scope>
</reference>
<accession>A0A084VTY5</accession>
<dbReference type="Proteomes" id="UP000030765">
    <property type="component" value="Unassembled WGS sequence"/>
</dbReference>
<protein>
    <submittedName>
        <fullName evidence="1 2">Tektin-1</fullName>
    </submittedName>
</protein>
<dbReference type="VEuPathDB" id="VectorBase:ASIC009014"/>
<reference evidence="1 3" key="1">
    <citation type="journal article" date="2014" name="BMC Genomics">
        <title>Genome sequence of Anopheles sinensis provides insight into genetics basis of mosquito competence for malaria parasites.</title>
        <authorList>
            <person name="Zhou D."/>
            <person name="Zhang D."/>
            <person name="Ding G."/>
            <person name="Shi L."/>
            <person name="Hou Q."/>
            <person name="Ye Y."/>
            <person name="Xu Y."/>
            <person name="Zhou H."/>
            <person name="Xiong C."/>
            <person name="Li S."/>
            <person name="Yu J."/>
            <person name="Hong S."/>
            <person name="Yu X."/>
            <person name="Zou P."/>
            <person name="Chen C."/>
            <person name="Chang X."/>
            <person name="Wang W."/>
            <person name="Lv Y."/>
            <person name="Sun Y."/>
            <person name="Ma L."/>
            <person name="Shen B."/>
            <person name="Zhu C."/>
        </authorList>
    </citation>
    <scope>NUCLEOTIDE SEQUENCE [LARGE SCALE GENOMIC DNA]</scope>
</reference>
<keyword evidence="3" id="KW-1185">Reference proteome</keyword>
<dbReference type="EMBL" id="ATLV01016560">
    <property type="status" value="NOT_ANNOTATED_CDS"/>
    <property type="molecule type" value="Genomic_DNA"/>
</dbReference>